<evidence type="ECO:0000256" key="1">
    <source>
        <dbReference type="SAM" id="MobiDB-lite"/>
    </source>
</evidence>
<evidence type="ECO:0000313" key="3">
    <source>
        <dbReference type="EMBL" id="CDO52427.1"/>
    </source>
</evidence>
<feature type="domain" description="FHA" evidence="2">
    <location>
        <begin position="131"/>
        <end position="183"/>
    </location>
</feature>
<gene>
    <name evidence="3" type="ORF">BN980_GECA03s01770g</name>
</gene>
<evidence type="ECO:0000313" key="4">
    <source>
        <dbReference type="Proteomes" id="UP000242525"/>
    </source>
</evidence>
<dbReference type="PROSITE" id="PS50006">
    <property type="entry name" value="FHA_DOMAIN"/>
    <property type="match status" value="1"/>
</dbReference>
<dbReference type="SUPFAM" id="SSF49879">
    <property type="entry name" value="SMAD/FHA domain"/>
    <property type="match status" value="1"/>
</dbReference>
<feature type="compositionally biased region" description="Acidic residues" evidence="1">
    <location>
        <begin position="233"/>
        <end position="242"/>
    </location>
</feature>
<accession>A0A0J9X5E6</accession>
<comment type="caution">
    <text evidence="3">The sequence shown here is derived from an EMBL/GenBank/DDBJ whole genome shotgun (WGS) entry which is preliminary data.</text>
</comment>
<feature type="region of interest" description="Disordered" evidence="1">
    <location>
        <begin position="233"/>
        <end position="252"/>
    </location>
</feature>
<dbReference type="InterPro" id="IPR000253">
    <property type="entry name" value="FHA_dom"/>
</dbReference>
<feature type="compositionally biased region" description="Polar residues" evidence="1">
    <location>
        <begin position="1"/>
        <end position="24"/>
    </location>
</feature>
<dbReference type="OrthoDB" id="5348546at2759"/>
<dbReference type="CDD" id="cd22699">
    <property type="entry name" value="FHA_PLM2-like"/>
    <property type="match status" value="1"/>
</dbReference>
<feature type="compositionally biased region" description="Polar residues" evidence="1">
    <location>
        <begin position="61"/>
        <end position="92"/>
    </location>
</feature>
<sequence>MPSSPSGDDNESLSTLPAATQLTHKLTKDTSKSSIQFTSIGHNNPNSTSYPTPLPTSSGTRPASSSPTRVPTRSHTSINDPQPSENDENNASSFLLTPTYAPVEMARRPFQVRCPLSSVTLVRVPLSGTVVTVGRSSQSCTYALSSRNKLVSRVHVSIAFKRTDNHNERTLVFKCLGWNGCTVIVPAAAAAAVGGQTDYFVPKGEELEVEYVHGITVDVRGERVLVETVDDLKDEGEETDEEMFVRGGSLSDRDAKNDKNKIIVSADEEAPSEANASRFPLLPSSPPPMMSFSLENDNDAELERPLHASEEIQTSENRPQTPLLVDESPNAGSIEAVQDTVNNASGAANTQECKENVPPSPNAQKPEADKPLSSPPRAVSRKRDASEALLDIAPVSPPSKKIQLEADAKFQQQQEQQEQQQQDELMSNTEPEALSDANPNDDPNDQILHLICNHLAFSRLNSTPLSLLKKSIPKLAEVSLAELEATLLLPAPSTTPGPTGAPALPPPRKSAVACIGVIERSGKDAAGKPLEREFYYLPEHDDDEDRRVMVDQLKGGRSGLRACRKTHKQYFWRKPAARRANTRK</sequence>
<feature type="compositionally biased region" description="Polar residues" evidence="1">
    <location>
        <begin position="32"/>
        <end position="42"/>
    </location>
</feature>
<feature type="region of interest" description="Disordered" evidence="1">
    <location>
        <begin position="264"/>
        <end position="295"/>
    </location>
</feature>
<reference evidence="3" key="1">
    <citation type="submission" date="2014-03" db="EMBL/GenBank/DDBJ databases">
        <authorList>
            <person name="Casaregola S."/>
        </authorList>
    </citation>
    <scope>NUCLEOTIDE SEQUENCE [LARGE SCALE GENOMIC DNA]</scope>
    <source>
        <strain evidence="3">CLIB 918</strain>
    </source>
</reference>
<dbReference type="Proteomes" id="UP000242525">
    <property type="component" value="Unassembled WGS sequence"/>
</dbReference>
<protein>
    <submittedName>
        <fullName evidence="3">Similar to Saccharomyces cerevisiae YLR183C TOS4 Forkhead Associated domain containing protein and putative transcription factor found associated with chromatin</fullName>
    </submittedName>
</protein>
<dbReference type="STRING" id="1173061.A0A0J9X5E6"/>
<evidence type="ECO:0000259" key="2">
    <source>
        <dbReference type="PROSITE" id="PS50006"/>
    </source>
</evidence>
<organism evidence="3 4">
    <name type="scientific">Geotrichum candidum</name>
    <name type="common">Oospora lactis</name>
    <name type="synonym">Dipodascus geotrichum</name>
    <dbReference type="NCBI Taxonomy" id="1173061"/>
    <lineage>
        <taxon>Eukaryota</taxon>
        <taxon>Fungi</taxon>
        <taxon>Dikarya</taxon>
        <taxon>Ascomycota</taxon>
        <taxon>Saccharomycotina</taxon>
        <taxon>Dipodascomycetes</taxon>
        <taxon>Dipodascales</taxon>
        <taxon>Dipodascaceae</taxon>
        <taxon>Geotrichum</taxon>
    </lineage>
</organism>
<feature type="compositionally biased region" description="Low complexity" evidence="1">
    <location>
        <begin position="411"/>
        <end position="422"/>
    </location>
</feature>
<name>A0A0J9X5E6_GEOCN</name>
<proteinExistence type="predicted"/>
<keyword evidence="4" id="KW-1185">Reference proteome</keyword>
<dbReference type="EMBL" id="CCBN010000003">
    <property type="protein sequence ID" value="CDO52427.1"/>
    <property type="molecule type" value="Genomic_DNA"/>
</dbReference>
<feature type="compositionally biased region" description="Polar residues" evidence="1">
    <location>
        <begin position="339"/>
        <end position="351"/>
    </location>
</feature>
<dbReference type="InterPro" id="IPR008984">
    <property type="entry name" value="SMAD_FHA_dom_sf"/>
</dbReference>
<feature type="compositionally biased region" description="Low complexity" evidence="1">
    <location>
        <begin position="43"/>
        <end position="60"/>
    </location>
</feature>
<dbReference type="AlphaFoldDB" id="A0A0J9X5E6"/>
<feature type="region of interest" description="Disordered" evidence="1">
    <location>
        <begin position="1"/>
        <end position="92"/>
    </location>
</feature>
<feature type="region of interest" description="Disordered" evidence="1">
    <location>
        <begin position="333"/>
        <end position="445"/>
    </location>
</feature>